<keyword evidence="9" id="KW-1185">Reference proteome</keyword>
<keyword evidence="3" id="KW-1003">Cell membrane</keyword>
<feature type="transmembrane region" description="Helical" evidence="7">
    <location>
        <begin position="383"/>
        <end position="401"/>
    </location>
</feature>
<evidence type="ECO:0000256" key="4">
    <source>
        <dbReference type="ARBA" id="ARBA00022692"/>
    </source>
</evidence>
<dbReference type="RefSeq" id="WP_047701579.1">
    <property type="nucleotide sequence ID" value="NZ_CAKKMJ010000056.1"/>
</dbReference>
<feature type="transmembrane region" description="Helical" evidence="7">
    <location>
        <begin position="245"/>
        <end position="268"/>
    </location>
</feature>
<feature type="transmembrane region" description="Helical" evidence="7">
    <location>
        <begin position="147"/>
        <end position="164"/>
    </location>
</feature>
<feature type="transmembrane region" description="Helical" evidence="7">
    <location>
        <begin position="218"/>
        <end position="239"/>
    </location>
</feature>
<proteinExistence type="inferred from homology"/>
<dbReference type="PANTHER" id="PTHR30250:SF10">
    <property type="entry name" value="LIPOPOLYSACCHARIDE BIOSYNTHESIS PROTEIN WZXC"/>
    <property type="match status" value="1"/>
</dbReference>
<evidence type="ECO:0000256" key="5">
    <source>
        <dbReference type="ARBA" id="ARBA00022989"/>
    </source>
</evidence>
<reference evidence="8 9" key="1">
    <citation type="submission" date="2016-10" db="EMBL/GenBank/DDBJ databases">
        <authorList>
            <person name="Varghese N."/>
            <person name="Submissions S."/>
        </authorList>
    </citation>
    <scope>NUCLEOTIDE SEQUENCE [LARGE SCALE GENOMIC DNA]</scope>
    <source>
        <strain evidence="8 9">DSM 16733</strain>
    </source>
</reference>
<feature type="transmembrane region" description="Helical" evidence="7">
    <location>
        <begin position="75"/>
        <end position="98"/>
    </location>
</feature>
<evidence type="ECO:0000313" key="9">
    <source>
        <dbReference type="Proteomes" id="UP000183772"/>
    </source>
</evidence>
<comment type="subcellular location">
    <subcellularLocation>
        <location evidence="1">Cell membrane</location>
        <topology evidence="1">Multi-pass membrane protein</topology>
    </subcellularLocation>
</comment>
<dbReference type="AlphaFoldDB" id="A0AAX2DGZ8"/>
<dbReference type="InterPro" id="IPR050833">
    <property type="entry name" value="Poly_Biosynth_Transport"/>
</dbReference>
<dbReference type="GeneID" id="76214677"/>
<name>A0AAX2DGZ8_9PSED</name>
<keyword evidence="5 7" id="KW-1133">Transmembrane helix</keyword>
<sequence length="411" mass="45285">MSASFLGRIARVLMGTIGAQLITMGVMLLLVRLYTPADLGEFSVWLSFATIAAVAITGRYEMAIFNCNGAHDVQAILKLIFIIGVLTSLGVVGAAMLWDGVFYNVPPVISMFWVSLVAVIFGIGMNKVVLSLLTYQQAFNKLGISRISLAACIAVAQVIAAYFSQGVSGLIHGQVIGVITATGLSLLWINSTWLRGSISSSWLSVKEMACRHKNFPKFSLTADLLNTAASQLPVIFIAARFGSEAAGWFALTLKMMGAPISLLAASVLDVFKEQAARDFRAQGNCYRIFLKTFFVLASLAIVPFGVFALVGEWVFGLLFGQEWVESGRYAVLLIPLFFMRFVVSPLSYTIYIAQKQKLDLLWQICLLLFTWLCFTFSQEIDSALWSYSIGYAVMYMIYFWISYRAAKGESQ</sequence>
<dbReference type="EMBL" id="LT629790">
    <property type="protein sequence ID" value="SDU71695.1"/>
    <property type="molecule type" value="Genomic_DNA"/>
</dbReference>
<feature type="transmembrane region" description="Helical" evidence="7">
    <location>
        <begin position="288"/>
        <end position="310"/>
    </location>
</feature>
<feature type="transmembrane region" description="Helical" evidence="7">
    <location>
        <begin position="42"/>
        <end position="63"/>
    </location>
</feature>
<dbReference type="Proteomes" id="UP000183772">
    <property type="component" value="Chromosome I"/>
</dbReference>
<protein>
    <submittedName>
        <fullName evidence="8">Membrane protein involved in the export of O-antigen and teichoic acid</fullName>
    </submittedName>
</protein>
<feature type="transmembrane region" description="Helical" evidence="7">
    <location>
        <begin position="110"/>
        <end position="135"/>
    </location>
</feature>
<feature type="transmembrane region" description="Helical" evidence="7">
    <location>
        <begin position="360"/>
        <end position="377"/>
    </location>
</feature>
<evidence type="ECO:0000256" key="6">
    <source>
        <dbReference type="ARBA" id="ARBA00023136"/>
    </source>
</evidence>
<dbReference type="Pfam" id="PF13440">
    <property type="entry name" value="Polysacc_synt_3"/>
    <property type="match status" value="1"/>
</dbReference>
<dbReference type="GO" id="GO:0005886">
    <property type="term" value="C:plasma membrane"/>
    <property type="evidence" value="ECO:0007669"/>
    <property type="project" value="UniProtKB-SubCell"/>
</dbReference>
<keyword evidence="6 7" id="KW-0472">Membrane</keyword>
<gene>
    <name evidence="8" type="ORF">SAMN05216476_4669</name>
</gene>
<accession>A0AAX2DGZ8</accession>
<comment type="similarity">
    <text evidence="2">Belongs to the polysaccharide synthase family.</text>
</comment>
<evidence type="ECO:0000256" key="2">
    <source>
        <dbReference type="ARBA" id="ARBA00007430"/>
    </source>
</evidence>
<evidence type="ECO:0000256" key="7">
    <source>
        <dbReference type="SAM" id="Phobius"/>
    </source>
</evidence>
<feature type="transmembrane region" description="Helical" evidence="7">
    <location>
        <begin position="170"/>
        <end position="189"/>
    </location>
</feature>
<feature type="transmembrane region" description="Helical" evidence="7">
    <location>
        <begin position="330"/>
        <end position="353"/>
    </location>
</feature>
<dbReference type="PANTHER" id="PTHR30250">
    <property type="entry name" value="PST FAMILY PREDICTED COLANIC ACID TRANSPORTER"/>
    <property type="match status" value="1"/>
</dbReference>
<keyword evidence="4 7" id="KW-0812">Transmembrane</keyword>
<evidence type="ECO:0000256" key="3">
    <source>
        <dbReference type="ARBA" id="ARBA00022475"/>
    </source>
</evidence>
<evidence type="ECO:0000256" key="1">
    <source>
        <dbReference type="ARBA" id="ARBA00004651"/>
    </source>
</evidence>
<evidence type="ECO:0000313" key="8">
    <source>
        <dbReference type="EMBL" id="SDU71695.1"/>
    </source>
</evidence>
<feature type="transmembrane region" description="Helical" evidence="7">
    <location>
        <begin position="12"/>
        <end position="30"/>
    </location>
</feature>
<organism evidence="8 9">
    <name type="scientific">Pseudomonas mediterranea</name>
    <dbReference type="NCBI Taxonomy" id="183795"/>
    <lineage>
        <taxon>Bacteria</taxon>
        <taxon>Pseudomonadati</taxon>
        <taxon>Pseudomonadota</taxon>
        <taxon>Gammaproteobacteria</taxon>
        <taxon>Pseudomonadales</taxon>
        <taxon>Pseudomonadaceae</taxon>
        <taxon>Pseudomonas</taxon>
    </lineage>
</organism>